<dbReference type="PRINTS" id="PR00463">
    <property type="entry name" value="EP450I"/>
</dbReference>
<dbReference type="AlphaFoldDB" id="A0A371G2W9"/>
<dbReference type="SUPFAM" id="SSF48264">
    <property type="entry name" value="Cytochrome P450"/>
    <property type="match status" value="1"/>
</dbReference>
<evidence type="ECO:0000313" key="14">
    <source>
        <dbReference type="Proteomes" id="UP000257109"/>
    </source>
</evidence>
<keyword evidence="9 12" id="KW-0472">Membrane</keyword>
<dbReference type="GO" id="GO:0020037">
    <property type="term" value="F:heme binding"/>
    <property type="evidence" value="ECO:0007669"/>
    <property type="project" value="InterPro"/>
</dbReference>
<evidence type="ECO:0000256" key="12">
    <source>
        <dbReference type="SAM" id="Phobius"/>
    </source>
</evidence>
<feature type="binding site" description="axial binding residue" evidence="10">
    <location>
        <position position="473"/>
    </location>
    <ligand>
        <name>heme</name>
        <dbReference type="ChEBI" id="CHEBI:30413"/>
    </ligand>
    <ligandPart>
        <name>Fe</name>
        <dbReference type="ChEBI" id="CHEBI:18248"/>
    </ligandPart>
</feature>
<dbReference type="Proteomes" id="UP000257109">
    <property type="component" value="Unassembled WGS sequence"/>
</dbReference>
<dbReference type="Gene3D" id="1.10.630.10">
    <property type="entry name" value="Cytochrome P450"/>
    <property type="match status" value="1"/>
</dbReference>
<keyword evidence="8 11" id="KW-0503">Monooxygenase</keyword>
<protein>
    <submittedName>
        <fullName evidence="13">3,9-dihydroxypterocarpan 6A-monooxygenase</fullName>
    </submittedName>
</protein>
<organism evidence="13 14">
    <name type="scientific">Mucuna pruriens</name>
    <name type="common">Velvet bean</name>
    <name type="synonym">Dolichos pruriens</name>
    <dbReference type="NCBI Taxonomy" id="157652"/>
    <lineage>
        <taxon>Eukaryota</taxon>
        <taxon>Viridiplantae</taxon>
        <taxon>Streptophyta</taxon>
        <taxon>Embryophyta</taxon>
        <taxon>Tracheophyta</taxon>
        <taxon>Spermatophyta</taxon>
        <taxon>Magnoliopsida</taxon>
        <taxon>eudicotyledons</taxon>
        <taxon>Gunneridae</taxon>
        <taxon>Pentapetalae</taxon>
        <taxon>rosids</taxon>
        <taxon>fabids</taxon>
        <taxon>Fabales</taxon>
        <taxon>Fabaceae</taxon>
        <taxon>Papilionoideae</taxon>
        <taxon>50 kb inversion clade</taxon>
        <taxon>NPAAA clade</taxon>
        <taxon>indigoferoid/millettioid clade</taxon>
        <taxon>Phaseoleae</taxon>
        <taxon>Mucuna</taxon>
    </lineage>
</organism>
<keyword evidence="7 10" id="KW-0408">Iron</keyword>
<dbReference type="GO" id="GO:0005506">
    <property type="term" value="F:iron ion binding"/>
    <property type="evidence" value="ECO:0007669"/>
    <property type="project" value="InterPro"/>
</dbReference>
<keyword evidence="4 10" id="KW-0349">Heme</keyword>
<dbReference type="GO" id="GO:0016705">
    <property type="term" value="F:oxidoreductase activity, acting on paired donors, with incorporation or reduction of molecular oxygen"/>
    <property type="evidence" value="ECO:0007669"/>
    <property type="project" value="InterPro"/>
</dbReference>
<dbReference type="OrthoDB" id="1103324at2759"/>
<evidence type="ECO:0000256" key="1">
    <source>
        <dbReference type="ARBA" id="ARBA00001971"/>
    </source>
</evidence>
<evidence type="ECO:0000256" key="4">
    <source>
        <dbReference type="ARBA" id="ARBA00022617"/>
    </source>
</evidence>
<keyword evidence="14" id="KW-1185">Reference proteome</keyword>
<sequence>MALFECIKNIENTMVDIQGYIPIFLVMLASAIFLRGIFKTSKFHLPPGPLALPVIGHFHLLKPPLHRAFHQLSNRYGPLIHIYLGFTPTVVVSSAEIAKEIFKTHELCFSNRPANIAISYLTYNSSDLGFAPYGAYWKFMKKLCMSELLNGRMLDQLLPIRQEEINRFMLMMLKKGEASEGVNVGNELLKLTNSIVMRMAISKSCFNTDDEAHKVTERIKESAKVSGMFNLADYFWFCRRLDLQGIGKKLKEVRERFDTMMECIIREHEEVRKKSTTKDAAKDVLDALLSISQDQSSEVKITRDNIKAFLVVRNIPSSLICHDMFTGGTDTTAVTLEWSLAELINHPMVMEKARKEIDSIIGKERIVMELDIDNLPYLQAIVKETLRLHPPSPFILRESTKHCTIAGYDIPAKTRLFTNVWAIGRDPKHWDNPLEFRPERFLSKDNESGKMGQVDVRGQHYQLLPFGSGRRGCPGTSLALKVAHTTLAAMIQCFEWKGEEEEGGNCGRVDMKEGPSFILSRAQPLICVPKPRLMPFPLSC</sequence>
<evidence type="ECO:0000256" key="3">
    <source>
        <dbReference type="ARBA" id="ARBA00010617"/>
    </source>
</evidence>
<reference evidence="13" key="1">
    <citation type="submission" date="2018-05" db="EMBL/GenBank/DDBJ databases">
        <title>Draft genome of Mucuna pruriens seed.</title>
        <authorList>
            <person name="Nnadi N.E."/>
            <person name="Vos R."/>
            <person name="Hasami M.H."/>
            <person name="Devisetty U.K."/>
            <person name="Aguiy J.C."/>
        </authorList>
    </citation>
    <scope>NUCLEOTIDE SEQUENCE [LARGE SCALE GENOMIC DNA]</scope>
    <source>
        <strain evidence="13">JCA_2017</strain>
    </source>
</reference>
<feature type="transmembrane region" description="Helical" evidence="12">
    <location>
        <begin position="20"/>
        <end position="38"/>
    </location>
</feature>
<dbReference type="PROSITE" id="PS00086">
    <property type="entry name" value="CYTOCHROME_P450"/>
    <property type="match status" value="1"/>
</dbReference>
<dbReference type="FunFam" id="1.10.630.10:FF:000019">
    <property type="entry name" value="Cytochrome P450 family protein"/>
    <property type="match status" value="1"/>
</dbReference>
<dbReference type="Pfam" id="PF00067">
    <property type="entry name" value="p450"/>
    <property type="match status" value="1"/>
</dbReference>
<accession>A0A371G2W9</accession>
<evidence type="ECO:0000256" key="8">
    <source>
        <dbReference type="ARBA" id="ARBA00023033"/>
    </source>
</evidence>
<dbReference type="PANTHER" id="PTHR47943:SF8">
    <property type="entry name" value="CYTOCHROME P450"/>
    <property type="match status" value="1"/>
</dbReference>
<dbReference type="EMBL" id="QJKJ01006919">
    <property type="protein sequence ID" value="RDX84890.1"/>
    <property type="molecule type" value="Genomic_DNA"/>
</dbReference>
<proteinExistence type="inferred from homology"/>
<feature type="non-terminal residue" evidence="13">
    <location>
        <position position="1"/>
    </location>
</feature>
<dbReference type="PRINTS" id="PR00385">
    <property type="entry name" value="P450"/>
</dbReference>
<dbReference type="GO" id="GO:0004497">
    <property type="term" value="F:monooxygenase activity"/>
    <property type="evidence" value="ECO:0007669"/>
    <property type="project" value="UniProtKB-KW"/>
</dbReference>
<evidence type="ECO:0000256" key="9">
    <source>
        <dbReference type="ARBA" id="ARBA00023136"/>
    </source>
</evidence>
<evidence type="ECO:0000256" key="2">
    <source>
        <dbReference type="ARBA" id="ARBA00004370"/>
    </source>
</evidence>
<dbReference type="CDD" id="cd20655">
    <property type="entry name" value="CYP93"/>
    <property type="match status" value="1"/>
</dbReference>
<gene>
    <name evidence="13" type="primary">CYP93A1</name>
    <name evidence="13" type="ORF">CR513_33992</name>
</gene>
<comment type="subcellular location">
    <subcellularLocation>
        <location evidence="2">Membrane</location>
    </subcellularLocation>
</comment>
<comment type="similarity">
    <text evidence="3 11">Belongs to the cytochrome P450 family.</text>
</comment>
<name>A0A371G2W9_MUCPR</name>
<evidence type="ECO:0000256" key="7">
    <source>
        <dbReference type="ARBA" id="ARBA00023004"/>
    </source>
</evidence>
<dbReference type="STRING" id="157652.A0A371G2W9"/>
<dbReference type="InterPro" id="IPR001128">
    <property type="entry name" value="Cyt_P450"/>
</dbReference>
<dbReference type="InterPro" id="IPR017972">
    <property type="entry name" value="Cyt_P450_CS"/>
</dbReference>
<keyword evidence="5 10" id="KW-0479">Metal-binding</keyword>
<keyword evidence="6 11" id="KW-0560">Oxidoreductase</keyword>
<evidence type="ECO:0000256" key="10">
    <source>
        <dbReference type="PIRSR" id="PIRSR602401-1"/>
    </source>
</evidence>
<dbReference type="GO" id="GO:0016020">
    <property type="term" value="C:membrane"/>
    <property type="evidence" value="ECO:0007669"/>
    <property type="project" value="UniProtKB-SubCell"/>
</dbReference>
<evidence type="ECO:0000313" key="13">
    <source>
        <dbReference type="EMBL" id="RDX84890.1"/>
    </source>
</evidence>
<keyword evidence="12" id="KW-1133">Transmembrane helix</keyword>
<dbReference type="InterPro" id="IPR002401">
    <property type="entry name" value="Cyt_P450_E_grp-I"/>
</dbReference>
<evidence type="ECO:0000256" key="5">
    <source>
        <dbReference type="ARBA" id="ARBA00022723"/>
    </source>
</evidence>
<evidence type="ECO:0000256" key="6">
    <source>
        <dbReference type="ARBA" id="ARBA00023002"/>
    </source>
</evidence>
<comment type="caution">
    <text evidence="13">The sequence shown here is derived from an EMBL/GenBank/DDBJ whole genome shotgun (WGS) entry which is preliminary data.</text>
</comment>
<comment type="cofactor">
    <cofactor evidence="1 10">
        <name>heme</name>
        <dbReference type="ChEBI" id="CHEBI:30413"/>
    </cofactor>
</comment>
<keyword evidence="12" id="KW-0812">Transmembrane</keyword>
<dbReference type="InterPro" id="IPR036396">
    <property type="entry name" value="Cyt_P450_sf"/>
</dbReference>
<evidence type="ECO:0000256" key="11">
    <source>
        <dbReference type="RuleBase" id="RU000461"/>
    </source>
</evidence>
<dbReference type="PANTHER" id="PTHR47943">
    <property type="entry name" value="CYTOCHROME P450 93A3-LIKE"/>
    <property type="match status" value="1"/>
</dbReference>